<evidence type="ECO:0000313" key="5">
    <source>
        <dbReference type="Proteomes" id="UP001156708"/>
    </source>
</evidence>
<dbReference type="Gene3D" id="3.90.245.10">
    <property type="entry name" value="Ribonucleoside hydrolase-like"/>
    <property type="match status" value="1"/>
</dbReference>
<dbReference type="PANTHER" id="PTHR12304:SF4">
    <property type="entry name" value="URIDINE NUCLEOSIDASE"/>
    <property type="match status" value="1"/>
</dbReference>
<dbReference type="SUPFAM" id="SSF53590">
    <property type="entry name" value="Nucleoside hydrolase"/>
    <property type="match status" value="1"/>
</dbReference>
<dbReference type="GO" id="GO:0005829">
    <property type="term" value="C:cytosol"/>
    <property type="evidence" value="ECO:0007669"/>
    <property type="project" value="TreeGrafter"/>
</dbReference>
<organism evidence="4 5">
    <name type="scientific">Gluconobacter sphaericus NBRC 12467</name>
    <dbReference type="NCBI Taxonomy" id="1307951"/>
    <lineage>
        <taxon>Bacteria</taxon>
        <taxon>Pseudomonadati</taxon>
        <taxon>Pseudomonadota</taxon>
        <taxon>Alphaproteobacteria</taxon>
        <taxon>Acetobacterales</taxon>
        <taxon>Acetobacteraceae</taxon>
        <taxon>Gluconobacter</taxon>
    </lineage>
</organism>
<dbReference type="Pfam" id="PF01156">
    <property type="entry name" value="IU_nuc_hydro"/>
    <property type="match status" value="1"/>
</dbReference>
<evidence type="ECO:0000256" key="2">
    <source>
        <dbReference type="ARBA" id="ARBA00023295"/>
    </source>
</evidence>
<evidence type="ECO:0000259" key="3">
    <source>
        <dbReference type="Pfam" id="PF01156"/>
    </source>
</evidence>
<protein>
    <submittedName>
        <fullName evidence="4">Inosine-uridine preferring nucleoside hydrolase</fullName>
    </submittedName>
</protein>
<dbReference type="InterPro" id="IPR001910">
    <property type="entry name" value="Inosine/uridine_hydrolase_dom"/>
</dbReference>
<dbReference type="Proteomes" id="UP001156708">
    <property type="component" value="Unassembled WGS sequence"/>
</dbReference>
<dbReference type="AlphaFoldDB" id="A0AA37SGU5"/>
<name>A0AA37SGU5_9PROT</name>
<feature type="domain" description="Inosine/uridine-preferring nucleoside hydrolase" evidence="3">
    <location>
        <begin position="33"/>
        <end position="312"/>
    </location>
</feature>
<evidence type="ECO:0000256" key="1">
    <source>
        <dbReference type="ARBA" id="ARBA00022801"/>
    </source>
</evidence>
<accession>A0AA37SGU5</accession>
<dbReference type="EMBL" id="BSNZ01000015">
    <property type="protein sequence ID" value="GLQ85427.1"/>
    <property type="molecule type" value="Genomic_DNA"/>
</dbReference>
<dbReference type="GO" id="GO:0006152">
    <property type="term" value="P:purine nucleoside catabolic process"/>
    <property type="evidence" value="ECO:0007669"/>
    <property type="project" value="TreeGrafter"/>
</dbReference>
<dbReference type="InterPro" id="IPR036452">
    <property type="entry name" value="Ribo_hydro-like"/>
</dbReference>
<comment type="caution">
    <text evidence="4">The sequence shown here is derived from an EMBL/GenBank/DDBJ whole genome shotgun (WGS) entry which is preliminary data.</text>
</comment>
<dbReference type="PANTHER" id="PTHR12304">
    <property type="entry name" value="INOSINE-URIDINE PREFERRING NUCLEOSIDE HYDROLASE"/>
    <property type="match status" value="1"/>
</dbReference>
<gene>
    <name evidence="4" type="ORF">GCM10007872_23360</name>
</gene>
<dbReference type="GO" id="GO:0008477">
    <property type="term" value="F:purine nucleosidase activity"/>
    <property type="evidence" value="ECO:0007669"/>
    <property type="project" value="TreeGrafter"/>
</dbReference>
<reference evidence="5" key="1">
    <citation type="journal article" date="2019" name="Int. J. Syst. Evol. Microbiol.">
        <title>The Global Catalogue of Microorganisms (GCM) 10K type strain sequencing project: providing services to taxonomists for standard genome sequencing and annotation.</title>
        <authorList>
            <consortium name="The Broad Institute Genomics Platform"/>
            <consortium name="The Broad Institute Genome Sequencing Center for Infectious Disease"/>
            <person name="Wu L."/>
            <person name="Ma J."/>
        </authorList>
    </citation>
    <scope>NUCLEOTIDE SEQUENCE [LARGE SCALE GENOMIC DNA]</scope>
    <source>
        <strain evidence="5">NBRC 12467</strain>
    </source>
</reference>
<dbReference type="RefSeq" id="WP_141354632.1">
    <property type="nucleotide sequence ID" value="NZ_BARA01000125.1"/>
</dbReference>
<sequence length="320" mass="34520">MIKKFINTLKYISLSFAFIAFNARSDTIKSREVIIDTDVGTDIDDAFALALAAASPDLKIDLIMASSGDTDARAKLARRFLDMAGRTDIPVTRGPSTLHAEALSQKSWAQGQENYHKYFPDAVEKALQLLRTQPNHTITLIGLAPPSTIAAMISRDSIAFRRLRAIVLMAGSIHHGYGKIAGTNSSTPSLETNASLDPSALRAILTSGVPIQLMPLDATEVALSKFAAEQIFHAHTPVTDSLQELTQQWAAKSAYGPIPTLFDVVPVAYLIQPNICTLVPMHLSVSERGDTVQSSGPENVSACLSVNSKAVVNLLVQRIK</sequence>
<evidence type="ECO:0000313" key="4">
    <source>
        <dbReference type="EMBL" id="GLQ85427.1"/>
    </source>
</evidence>
<proteinExistence type="predicted"/>
<dbReference type="InterPro" id="IPR023186">
    <property type="entry name" value="IUNH"/>
</dbReference>
<keyword evidence="1 4" id="KW-0378">Hydrolase</keyword>
<keyword evidence="2" id="KW-0326">Glycosidase</keyword>
<keyword evidence="5" id="KW-1185">Reference proteome</keyword>